<organism evidence="3 4">
    <name type="scientific">Hibiscus sabdariffa</name>
    <name type="common">roselle</name>
    <dbReference type="NCBI Taxonomy" id="183260"/>
    <lineage>
        <taxon>Eukaryota</taxon>
        <taxon>Viridiplantae</taxon>
        <taxon>Streptophyta</taxon>
        <taxon>Embryophyta</taxon>
        <taxon>Tracheophyta</taxon>
        <taxon>Spermatophyta</taxon>
        <taxon>Magnoliopsida</taxon>
        <taxon>eudicotyledons</taxon>
        <taxon>Gunneridae</taxon>
        <taxon>Pentapetalae</taxon>
        <taxon>rosids</taxon>
        <taxon>malvids</taxon>
        <taxon>Malvales</taxon>
        <taxon>Malvaceae</taxon>
        <taxon>Malvoideae</taxon>
        <taxon>Hibiscus</taxon>
    </lineage>
</organism>
<comment type="caution">
    <text evidence="3">The sequence shown here is derived from an EMBL/GenBank/DDBJ whole genome shotgun (WGS) entry which is preliminary data.</text>
</comment>
<dbReference type="Proteomes" id="UP001472677">
    <property type="component" value="Unassembled WGS sequence"/>
</dbReference>
<dbReference type="Pfam" id="PF03514">
    <property type="entry name" value="GRAS"/>
    <property type="match status" value="1"/>
</dbReference>
<proteinExistence type="predicted"/>
<gene>
    <name evidence="3" type="ORF">V6N12_033161</name>
</gene>
<protein>
    <submittedName>
        <fullName evidence="3">Uncharacterized protein</fullName>
    </submittedName>
</protein>
<evidence type="ECO:0000256" key="1">
    <source>
        <dbReference type="ARBA" id="ARBA00023015"/>
    </source>
</evidence>
<evidence type="ECO:0000256" key="2">
    <source>
        <dbReference type="ARBA" id="ARBA00023163"/>
    </source>
</evidence>
<name>A0ABR2BDC7_9ROSI</name>
<evidence type="ECO:0000313" key="3">
    <source>
        <dbReference type="EMBL" id="KAK8504911.1"/>
    </source>
</evidence>
<reference evidence="3 4" key="1">
    <citation type="journal article" date="2024" name="G3 (Bethesda)">
        <title>Genome assembly of Hibiscus sabdariffa L. provides insights into metabolisms of medicinal natural products.</title>
        <authorList>
            <person name="Kim T."/>
        </authorList>
    </citation>
    <scope>NUCLEOTIDE SEQUENCE [LARGE SCALE GENOMIC DNA]</scope>
    <source>
        <strain evidence="3">TK-2024</strain>
        <tissue evidence="3">Old leaves</tissue>
    </source>
</reference>
<dbReference type="EMBL" id="JBBPBM010000134">
    <property type="protein sequence ID" value="KAK8504911.1"/>
    <property type="molecule type" value="Genomic_DNA"/>
</dbReference>
<dbReference type="InterPro" id="IPR005202">
    <property type="entry name" value="TF_GRAS"/>
</dbReference>
<keyword evidence="2" id="KW-0804">Transcription</keyword>
<keyword evidence="4" id="KW-1185">Reference proteome</keyword>
<accession>A0ABR2BDC7</accession>
<keyword evidence="1" id="KW-0805">Transcription regulation</keyword>
<evidence type="ECO:0000313" key="4">
    <source>
        <dbReference type="Proteomes" id="UP001472677"/>
    </source>
</evidence>
<sequence length="111" mass="12621">MAKKWETIQLEELKIKKDEATVVNCLYGLKNLPHDIVASTSATDTNLKLIRSINPELFIHGVANKTYSAPFFVTRVQAGSMNQELVKKVTDKVRSSYDGRWMLQGWKGESY</sequence>